<dbReference type="GO" id="GO:0016020">
    <property type="term" value="C:membrane"/>
    <property type="evidence" value="ECO:0007669"/>
    <property type="project" value="UniProtKB-SubCell"/>
</dbReference>
<feature type="transmembrane region" description="Helical" evidence="5">
    <location>
        <begin position="295"/>
        <end position="315"/>
    </location>
</feature>
<feature type="transmembrane region" description="Helical" evidence="5">
    <location>
        <begin position="41"/>
        <end position="61"/>
    </location>
</feature>
<sequence>MAVPLLTLYAVGRIDLSLYAVFGAFTALYGRSHTHFTRLRMQAAAAIALIGVVVLGTAIGVSPEREWLVVPVVAVVAAGLAFVADALDWHPPGALFFVFALAACASVPAEPATVLVALGLATASALFAMLVSTVGAVRPSARMRPATTMAVSFRAVAARPGQARKIASVGLAVLVAGAIPTATGLGHPYWAMVAAVAALGAADTAGHLVRAGQRVLGTLVGVGVAAVLLAIASPAVLGEGSTLALVVVVVLLQVGAELFIGRNYAVTVVFVTPLALIMAQLAHPVDEFGMLRDRTLETLLGAAVAIAISLAAARLPRAQR</sequence>
<keyword evidence="4 5" id="KW-0472">Membrane</keyword>
<dbReference type="Proteomes" id="UP000549913">
    <property type="component" value="Unassembled WGS sequence"/>
</dbReference>
<accession>A0A852SM83</accession>
<dbReference type="InterPro" id="IPR049453">
    <property type="entry name" value="Memb_transporter_dom"/>
</dbReference>
<dbReference type="EMBL" id="JACCBM010000001">
    <property type="protein sequence ID" value="NYD69317.1"/>
    <property type="molecule type" value="Genomic_DNA"/>
</dbReference>
<keyword evidence="3 5" id="KW-1133">Transmembrane helix</keyword>
<evidence type="ECO:0000256" key="3">
    <source>
        <dbReference type="ARBA" id="ARBA00022989"/>
    </source>
</evidence>
<name>A0A852SM83_9MICO</name>
<evidence type="ECO:0000313" key="8">
    <source>
        <dbReference type="Proteomes" id="UP000549913"/>
    </source>
</evidence>
<keyword evidence="8" id="KW-1185">Reference proteome</keyword>
<comment type="caution">
    <text evidence="7">The sequence shown here is derived from an EMBL/GenBank/DDBJ whole genome shotgun (WGS) entry which is preliminary data.</text>
</comment>
<comment type="subcellular location">
    <subcellularLocation>
        <location evidence="1">Membrane</location>
        <topology evidence="1">Multi-pass membrane protein</topology>
    </subcellularLocation>
</comment>
<feature type="transmembrane region" description="Helical" evidence="5">
    <location>
        <begin position="189"/>
        <end position="209"/>
    </location>
</feature>
<dbReference type="Pfam" id="PF13515">
    <property type="entry name" value="FUSC_2"/>
    <property type="match status" value="1"/>
</dbReference>
<feature type="transmembrane region" description="Helical" evidence="5">
    <location>
        <begin position="166"/>
        <end position="183"/>
    </location>
</feature>
<evidence type="ECO:0000256" key="1">
    <source>
        <dbReference type="ARBA" id="ARBA00004141"/>
    </source>
</evidence>
<dbReference type="AlphaFoldDB" id="A0A852SM83"/>
<feature type="transmembrane region" description="Helical" evidence="5">
    <location>
        <begin position="265"/>
        <end position="283"/>
    </location>
</feature>
<feature type="transmembrane region" description="Helical" evidence="5">
    <location>
        <begin position="115"/>
        <end position="137"/>
    </location>
</feature>
<feature type="transmembrane region" description="Helical" evidence="5">
    <location>
        <begin position="67"/>
        <end position="87"/>
    </location>
</feature>
<protein>
    <recommendedName>
        <fullName evidence="6">Integral membrane bound transporter domain-containing protein</fullName>
    </recommendedName>
</protein>
<feature type="transmembrane region" description="Helical" evidence="5">
    <location>
        <begin position="216"/>
        <end position="237"/>
    </location>
</feature>
<evidence type="ECO:0000256" key="5">
    <source>
        <dbReference type="SAM" id="Phobius"/>
    </source>
</evidence>
<organism evidence="7 8">
    <name type="scientific">Herbiconiux flava</name>
    <dbReference type="NCBI Taxonomy" id="881268"/>
    <lineage>
        <taxon>Bacteria</taxon>
        <taxon>Bacillati</taxon>
        <taxon>Actinomycetota</taxon>
        <taxon>Actinomycetes</taxon>
        <taxon>Micrococcales</taxon>
        <taxon>Microbacteriaceae</taxon>
        <taxon>Herbiconiux</taxon>
    </lineage>
</organism>
<evidence type="ECO:0000313" key="7">
    <source>
        <dbReference type="EMBL" id="NYD69317.1"/>
    </source>
</evidence>
<evidence type="ECO:0000256" key="2">
    <source>
        <dbReference type="ARBA" id="ARBA00022692"/>
    </source>
</evidence>
<evidence type="ECO:0000256" key="4">
    <source>
        <dbReference type="ARBA" id="ARBA00023136"/>
    </source>
</evidence>
<evidence type="ECO:0000259" key="6">
    <source>
        <dbReference type="Pfam" id="PF13515"/>
    </source>
</evidence>
<reference evidence="7 8" key="1">
    <citation type="submission" date="2020-07" db="EMBL/GenBank/DDBJ databases">
        <title>Sequencing the genomes of 1000 actinobacteria strains.</title>
        <authorList>
            <person name="Klenk H.-P."/>
        </authorList>
    </citation>
    <scope>NUCLEOTIDE SEQUENCE [LARGE SCALE GENOMIC DNA]</scope>
    <source>
        <strain evidence="7 8">DSM 26474</strain>
    </source>
</reference>
<feature type="domain" description="Integral membrane bound transporter" evidence="6">
    <location>
        <begin position="176"/>
        <end position="308"/>
    </location>
</feature>
<keyword evidence="2 5" id="KW-0812">Transmembrane</keyword>
<dbReference type="RefSeq" id="WP_179546673.1">
    <property type="nucleotide sequence ID" value="NZ_BSEW01000001.1"/>
</dbReference>
<proteinExistence type="predicted"/>
<gene>
    <name evidence="7" type="ORF">BJ984_000475</name>
</gene>
<feature type="transmembrane region" description="Helical" evidence="5">
    <location>
        <begin position="243"/>
        <end position="260"/>
    </location>
</feature>
<feature type="transmembrane region" description="Helical" evidence="5">
    <location>
        <begin position="6"/>
        <end position="29"/>
    </location>
</feature>